<dbReference type="EC" id="5.4.99.18" evidence="3 4"/>
<organism evidence="7 8">
    <name type="scientific">Lautropia mirabilis ATCC 51599</name>
    <dbReference type="NCBI Taxonomy" id="887898"/>
    <lineage>
        <taxon>Bacteria</taxon>
        <taxon>Pseudomonadati</taxon>
        <taxon>Pseudomonadota</taxon>
        <taxon>Betaproteobacteria</taxon>
        <taxon>Burkholderiales</taxon>
        <taxon>Burkholderiaceae</taxon>
        <taxon>Lautropia</taxon>
    </lineage>
</organism>
<evidence type="ECO:0000256" key="5">
    <source>
        <dbReference type="PIRSR" id="PIRSR001338-1"/>
    </source>
</evidence>
<comment type="pathway">
    <text evidence="3 4">Purine metabolism; IMP biosynthesis via de novo pathway; 5-amino-1-(5-phospho-D-ribosyl)imidazole-4-carboxylate from 5-amino-1-(5-phospho-D-ribosyl)imidazole (N5-CAIR route): step 2/2.</text>
</comment>
<keyword evidence="1 3" id="KW-0658">Purine biosynthesis</keyword>
<evidence type="ECO:0000256" key="4">
    <source>
        <dbReference type="PIRNR" id="PIRNR001338"/>
    </source>
</evidence>
<reference evidence="7 8" key="1">
    <citation type="submission" date="2010-12" db="EMBL/GenBank/DDBJ databases">
        <authorList>
            <person name="Muzny D."/>
            <person name="Qin X."/>
            <person name="Deng J."/>
            <person name="Jiang H."/>
            <person name="Liu Y."/>
            <person name="Qu J."/>
            <person name="Song X.-Z."/>
            <person name="Zhang L."/>
            <person name="Thornton R."/>
            <person name="Coyle M."/>
            <person name="Francisco L."/>
            <person name="Jackson L."/>
            <person name="Javaid M."/>
            <person name="Korchina V."/>
            <person name="Kovar C."/>
            <person name="Mata R."/>
            <person name="Mathew T."/>
            <person name="Ngo R."/>
            <person name="Nguyen L."/>
            <person name="Nguyen N."/>
            <person name="Okwuonu G."/>
            <person name="Ongeri F."/>
            <person name="Pham C."/>
            <person name="Simmons D."/>
            <person name="Wilczek-Boney K."/>
            <person name="Hale W."/>
            <person name="Jakkamsetti A."/>
            <person name="Pham P."/>
            <person name="Ruth R."/>
            <person name="San Lucas F."/>
            <person name="Warren J."/>
            <person name="Zhang J."/>
            <person name="Zhao Z."/>
            <person name="Zhou C."/>
            <person name="Zhu D."/>
            <person name="Lee S."/>
            <person name="Bess C."/>
            <person name="Blankenburg K."/>
            <person name="Forbes L."/>
            <person name="Fu Q."/>
            <person name="Gubbala S."/>
            <person name="Hirani K."/>
            <person name="Jayaseelan J.C."/>
            <person name="Lara F."/>
            <person name="Munidasa M."/>
            <person name="Palculict T."/>
            <person name="Patil S."/>
            <person name="Pu L.-L."/>
            <person name="Saada N."/>
            <person name="Tang L."/>
            <person name="Weissenberger G."/>
            <person name="Zhu Y."/>
            <person name="Hemphill L."/>
            <person name="Shang Y."/>
            <person name="Youmans B."/>
            <person name="Ayvaz T."/>
            <person name="Ross M."/>
            <person name="Santibanez J."/>
            <person name="Aqrawi P."/>
            <person name="Gross S."/>
            <person name="Joshi V."/>
            <person name="Fowler G."/>
            <person name="Nazareth L."/>
            <person name="Reid J."/>
            <person name="Worley K."/>
            <person name="Petrosino J."/>
            <person name="Highlander S."/>
            <person name="Gibbs R."/>
        </authorList>
    </citation>
    <scope>NUCLEOTIDE SEQUENCE [LARGE SCALE GENOMIC DNA]</scope>
    <source>
        <strain evidence="7 8">ATCC 51599</strain>
    </source>
</reference>
<comment type="function">
    <text evidence="3 4">Catalyzes the conversion of N5-carboxyaminoimidazole ribonucleotide (N5-CAIR) to 4-carboxy-5-aminoimidazole ribonucleotide (CAIR).</text>
</comment>
<gene>
    <name evidence="3 7" type="primary">purE</name>
    <name evidence="7" type="ORF">HMPREF0551_0249</name>
</gene>
<dbReference type="eggNOG" id="COG0041">
    <property type="taxonomic scope" value="Bacteria"/>
</dbReference>
<dbReference type="Gene3D" id="3.40.50.1970">
    <property type="match status" value="1"/>
</dbReference>
<dbReference type="SMART" id="SM01001">
    <property type="entry name" value="AIRC"/>
    <property type="match status" value="1"/>
</dbReference>
<dbReference type="GO" id="GO:0006189">
    <property type="term" value="P:'de novo' IMP biosynthetic process"/>
    <property type="evidence" value="ECO:0007669"/>
    <property type="project" value="UniProtKB-UniRule"/>
</dbReference>
<dbReference type="UniPathway" id="UPA00074">
    <property type="reaction ID" value="UER00943"/>
</dbReference>
<dbReference type="GO" id="GO:0034023">
    <property type="term" value="F:5-(carboxyamino)imidazole ribonucleotide mutase activity"/>
    <property type="evidence" value="ECO:0007669"/>
    <property type="project" value="UniProtKB-UniRule"/>
</dbReference>
<name>E7RUT3_9BURK</name>
<comment type="similarity">
    <text evidence="3">Belongs to the AIR carboxylase family. Class I subfamily.</text>
</comment>
<sequence length="176" mass="18433">MNPNTQTQVTQTLTGMPPVVGVVMGSSSDWDVMQHAVHVLKQFGVPHEARVVSAHRMPDDMFAYAEEAAGRGLQAIIAGAGGAAHLPGMLAAKTTVPVLGVPVPSRHLHGQDSLLSIVQMPRGIPVATFAIGESGAVNAALFAVAQLALSDPDLATALNAYRRSQTKAARQMELPR</sequence>
<dbReference type="InterPro" id="IPR000031">
    <property type="entry name" value="PurE_dom"/>
</dbReference>
<evidence type="ECO:0000256" key="2">
    <source>
        <dbReference type="ARBA" id="ARBA00023235"/>
    </source>
</evidence>
<feature type="binding site" evidence="3 5">
    <location>
        <position position="56"/>
    </location>
    <ligand>
        <name>substrate</name>
    </ligand>
</feature>
<dbReference type="Pfam" id="PF00731">
    <property type="entry name" value="AIRC"/>
    <property type="match status" value="1"/>
</dbReference>
<evidence type="ECO:0000313" key="7">
    <source>
        <dbReference type="EMBL" id="EFV96066.1"/>
    </source>
</evidence>
<dbReference type="HOGENOM" id="CLU_094982_2_2_4"/>
<dbReference type="HAMAP" id="MF_01929">
    <property type="entry name" value="PurE_classI"/>
    <property type="match status" value="1"/>
</dbReference>
<evidence type="ECO:0000256" key="1">
    <source>
        <dbReference type="ARBA" id="ARBA00022755"/>
    </source>
</evidence>
<keyword evidence="8" id="KW-1185">Reference proteome</keyword>
<comment type="catalytic activity">
    <reaction evidence="3 4">
        <text>5-carboxyamino-1-(5-phospho-D-ribosyl)imidazole + H(+) = 5-amino-1-(5-phospho-D-ribosyl)imidazole-4-carboxylate</text>
        <dbReference type="Rhea" id="RHEA:13193"/>
        <dbReference type="ChEBI" id="CHEBI:15378"/>
        <dbReference type="ChEBI" id="CHEBI:58730"/>
        <dbReference type="ChEBI" id="CHEBI:77657"/>
        <dbReference type="EC" id="5.4.99.18"/>
    </reaction>
</comment>
<dbReference type="GO" id="GO:0016829">
    <property type="term" value="F:lyase activity"/>
    <property type="evidence" value="ECO:0007669"/>
    <property type="project" value="UniProtKB-KW"/>
</dbReference>
<dbReference type="PANTHER" id="PTHR23046:SF2">
    <property type="entry name" value="PHOSPHORIBOSYLAMINOIMIDAZOLE CARBOXYLASE"/>
    <property type="match status" value="1"/>
</dbReference>
<feature type="binding site" evidence="3 5">
    <location>
        <position position="29"/>
    </location>
    <ligand>
        <name>substrate</name>
    </ligand>
</feature>
<dbReference type="InterPro" id="IPR033747">
    <property type="entry name" value="PurE_ClassI"/>
</dbReference>
<keyword evidence="7" id="KW-0456">Lyase</keyword>
<keyword evidence="2 3" id="KW-0413">Isomerase</keyword>
<dbReference type="SUPFAM" id="SSF52255">
    <property type="entry name" value="N5-CAIR mutase (phosphoribosylaminoimidazole carboxylase, PurE)"/>
    <property type="match status" value="1"/>
</dbReference>
<feature type="domain" description="PurE" evidence="6">
    <location>
        <begin position="18"/>
        <end position="169"/>
    </location>
</feature>
<accession>E7RUT3</accession>
<dbReference type="EMBL" id="AEQP01000001">
    <property type="protein sequence ID" value="EFV96066.1"/>
    <property type="molecule type" value="Genomic_DNA"/>
</dbReference>
<dbReference type="PANTHER" id="PTHR23046">
    <property type="entry name" value="PHOSPHORIBOSYLAMINOIMIDAZOLE CARBOXYLASE CATALYTIC SUBUNIT"/>
    <property type="match status" value="1"/>
</dbReference>
<feature type="binding site" evidence="3 5">
    <location>
        <position position="26"/>
    </location>
    <ligand>
        <name>substrate</name>
    </ligand>
</feature>
<proteinExistence type="inferred from homology"/>
<dbReference type="Proteomes" id="UP000011021">
    <property type="component" value="Unassembled WGS sequence"/>
</dbReference>
<dbReference type="STRING" id="887898.HMPREF0551_0249"/>
<dbReference type="AlphaFoldDB" id="E7RUT3"/>
<dbReference type="PIRSF" id="PIRSF001338">
    <property type="entry name" value="AIR_carboxylase"/>
    <property type="match status" value="1"/>
</dbReference>
<evidence type="ECO:0000259" key="6">
    <source>
        <dbReference type="SMART" id="SM01001"/>
    </source>
</evidence>
<evidence type="ECO:0000256" key="3">
    <source>
        <dbReference type="HAMAP-Rule" id="MF_01929"/>
    </source>
</evidence>
<comment type="caution">
    <text evidence="7">The sequence shown here is derived from an EMBL/GenBank/DDBJ whole genome shotgun (WGS) entry which is preliminary data.</text>
</comment>
<evidence type="ECO:0000313" key="8">
    <source>
        <dbReference type="Proteomes" id="UP000011021"/>
    </source>
</evidence>
<protein>
    <recommendedName>
        <fullName evidence="3 4">N5-carboxyaminoimidazole ribonucleotide mutase</fullName>
        <shortName evidence="3 4">N5-CAIR mutase</shortName>
        <ecNumber evidence="3 4">5.4.99.18</ecNumber>
    </recommendedName>
    <alternativeName>
        <fullName evidence="3">5-(carboxyamino)imidazole ribonucleotide mutase</fullName>
    </alternativeName>
</protein>
<dbReference type="InterPro" id="IPR024694">
    <property type="entry name" value="PurE_prokaryotes"/>
</dbReference>
<dbReference type="NCBIfam" id="TIGR01162">
    <property type="entry name" value="purE"/>
    <property type="match status" value="1"/>
</dbReference>